<feature type="chain" id="PRO_5015433474" evidence="1">
    <location>
        <begin position="20"/>
        <end position="207"/>
    </location>
</feature>
<sequence length="207" mass="21870">MSARGLLALLAAVVTPVFAECALPEMDYEAMRRAHYAFVDAPAQDSAAAFLATIPARFCQFSAVYGYHATKGIGPLYDLPLNVSLPALAHYIDPDELAARYVALAAEAHWDADSVNFLQHAYRTLLLSHPQAVMGRLAALPDTPRGRALAFLFDGPYPANSAFSAAQYADLCATSQALCAEIRAAQDTLGAPAAEGSAAPAQACSRP</sequence>
<dbReference type="EMBL" id="PZKC01000021">
    <property type="protein sequence ID" value="PTD95031.1"/>
    <property type="molecule type" value="Genomic_DNA"/>
</dbReference>
<evidence type="ECO:0000313" key="2">
    <source>
        <dbReference type="EMBL" id="PTD95031.1"/>
    </source>
</evidence>
<reference evidence="2 3" key="1">
    <citation type="submission" date="2018-03" db="EMBL/GenBank/DDBJ databases">
        <authorList>
            <person name="Keele B.F."/>
        </authorList>
    </citation>
    <scope>NUCLEOTIDE SEQUENCE [LARGE SCALE GENOMIC DNA]</scope>
    <source>
        <strain evidence="2 3">D20</strain>
    </source>
</reference>
<keyword evidence="3" id="KW-1185">Reference proteome</keyword>
<evidence type="ECO:0000256" key="1">
    <source>
        <dbReference type="SAM" id="SignalP"/>
    </source>
</evidence>
<organism evidence="2 3">
    <name type="scientific">Pseudothauera lacus</name>
    <dbReference type="NCBI Taxonomy" id="2136175"/>
    <lineage>
        <taxon>Bacteria</taxon>
        <taxon>Pseudomonadati</taxon>
        <taxon>Pseudomonadota</taxon>
        <taxon>Betaproteobacteria</taxon>
        <taxon>Rhodocyclales</taxon>
        <taxon>Zoogloeaceae</taxon>
        <taxon>Pseudothauera</taxon>
    </lineage>
</organism>
<protein>
    <submittedName>
        <fullName evidence="2">Uncharacterized protein</fullName>
    </submittedName>
</protein>
<gene>
    <name evidence="2" type="ORF">C8261_16455</name>
</gene>
<dbReference type="AlphaFoldDB" id="A0A2T4IB85"/>
<keyword evidence="1" id="KW-0732">Signal</keyword>
<proteinExistence type="predicted"/>
<comment type="caution">
    <text evidence="2">The sequence shown here is derived from an EMBL/GenBank/DDBJ whole genome shotgun (WGS) entry which is preliminary data.</text>
</comment>
<dbReference type="Proteomes" id="UP000241193">
    <property type="component" value="Unassembled WGS sequence"/>
</dbReference>
<evidence type="ECO:0000313" key="3">
    <source>
        <dbReference type="Proteomes" id="UP000241193"/>
    </source>
</evidence>
<feature type="signal peptide" evidence="1">
    <location>
        <begin position="1"/>
        <end position="19"/>
    </location>
</feature>
<name>A0A2T4IB85_9RHOO</name>
<accession>A0A2T4IB85</accession>
<reference evidence="2 3" key="2">
    <citation type="submission" date="2018-04" db="EMBL/GenBank/DDBJ databases">
        <title>Thauera lacus sp. nov., isolated from an saline lake in Inner Mongolia, China.</title>
        <authorList>
            <person name="Liang Q.-Y."/>
        </authorList>
    </citation>
    <scope>NUCLEOTIDE SEQUENCE [LARGE SCALE GENOMIC DNA]</scope>
    <source>
        <strain evidence="2 3">D20</strain>
    </source>
</reference>